<comment type="caution">
    <text evidence="7">The sequence shown here is derived from an EMBL/GenBank/DDBJ whole genome shotgun (WGS) entry which is preliminary data.</text>
</comment>
<feature type="transmembrane region" description="Helical" evidence="6">
    <location>
        <begin position="120"/>
        <end position="143"/>
    </location>
</feature>
<protein>
    <submittedName>
        <fullName evidence="7">Peptide/nickel transport system permease protein</fullName>
    </submittedName>
</protein>
<dbReference type="InterPro" id="IPR035906">
    <property type="entry name" value="MetI-like_sf"/>
</dbReference>
<evidence type="ECO:0000256" key="3">
    <source>
        <dbReference type="ARBA" id="ARBA00022692"/>
    </source>
</evidence>
<accession>A0ABT9XT23</accession>
<dbReference type="PANTHER" id="PTHR43839:SF3">
    <property type="entry name" value="OLIGOPEPTIDE ABC TRANSPORTER, PERMEASE PROTEIN"/>
    <property type="match status" value="1"/>
</dbReference>
<reference evidence="7 8" key="1">
    <citation type="submission" date="2023-07" db="EMBL/GenBank/DDBJ databases">
        <title>Genomic Encyclopedia of Type Strains, Phase IV (KMG-IV): sequencing the most valuable type-strain genomes for metagenomic binning, comparative biology and taxonomic classification.</title>
        <authorList>
            <person name="Goeker M."/>
        </authorList>
    </citation>
    <scope>NUCLEOTIDE SEQUENCE [LARGE SCALE GENOMIC DNA]</scope>
    <source>
        <strain evidence="7 8">DSM 27594</strain>
    </source>
</reference>
<dbReference type="CDD" id="cd06261">
    <property type="entry name" value="TM_PBP2"/>
    <property type="match status" value="1"/>
</dbReference>
<name>A0ABT9XT23_9BACI</name>
<dbReference type="Gene3D" id="1.10.3720.10">
    <property type="entry name" value="MetI-like"/>
    <property type="match status" value="1"/>
</dbReference>
<sequence length="317" mass="36343">MVLFLLKKKRFLFGFLFLATLLTLSIFNTVNNHGKIEQIRFHTDKKGNLLDAPPYPPFTLFVFGSDKEGFNLGQLIVEGAKYTIGITIVVSILRMLFSLIISGFIYTLRPAFYKLLKTIFEPFSIVPQTIIAYFILYSVLWLPMAGFQHPFWQRALFETTILVIIAIPNLTIHLSNEMRIVKKEPFIEASKTLGAGNGYIFFKHIVVHLHEKWILLFGQQFLQVLQLLAHLGFLKLFFGGSIVEYGLGSGPPTSASHEWAGLIGSNISYLYFQQWIILVPIGFFILTSISVFFVNDSLKEYFQMKDTLRYKKAELFN</sequence>
<feature type="transmembrane region" description="Helical" evidence="6">
    <location>
        <begin position="82"/>
        <end position="108"/>
    </location>
</feature>
<dbReference type="Proteomes" id="UP001224122">
    <property type="component" value="Unassembled WGS sequence"/>
</dbReference>
<evidence type="ECO:0000256" key="5">
    <source>
        <dbReference type="ARBA" id="ARBA00023136"/>
    </source>
</evidence>
<keyword evidence="8" id="KW-1185">Reference proteome</keyword>
<evidence type="ECO:0000256" key="6">
    <source>
        <dbReference type="SAM" id="Phobius"/>
    </source>
</evidence>
<feature type="transmembrane region" description="Helical" evidence="6">
    <location>
        <begin position="221"/>
        <end position="243"/>
    </location>
</feature>
<feature type="transmembrane region" description="Helical" evidence="6">
    <location>
        <begin position="275"/>
        <end position="295"/>
    </location>
</feature>
<proteinExistence type="predicted"/>
<feature type="transmembrane region" description="Helical" evidence="6">
    <location>
        <begin position="155"/>
        <end position="174"/>
    </location>
</feature>
<keyword evidence="2" id="KW-0813">Transport</keyword>
<dbReference type="SUPFAM" id="SSF161098">
    <property type="entry name" value="MetI-like"/>
    <property type="match status" value="1"/>
</dbReference>
<evidence type="ECO:0000313" key="8">
    <source>
        <dbReference type="Proteomes" id="UP001224122"/>
    </source>
</evidence>
<evidence type="ECO:0000256" key="2">
    <source>
        <dbReference type="ARBA" id="ARBA00022448"/>
    </source>
</evidence>
<dbReference type="InterPro" id="IPR000515">
    <property type="entry name" value="MetI-like"/>
</dbReference>
<dbReference type="PANTHER" id="PTHR43839">
    <property type="entry name" value="OPPC IN A BINDING PROTEIN-DEPENDENT TRANSPORT SYSTEM"/>
    <property type="match status" value="1"/>
</dbReference>
<keyword evidence="3 6" id="KW-0812">Transmembrane</keyword>
<keyword evidence="4 6" id="KW-1133">Transmembrane helix</keyword>
<evidence type="ECO:0000313" key="7">
    <source>
        <dbReference type="EMBL" id="MDQ0198709.1"/>
    </source>
</evidence>
<keyword evidence="5 6" id="KW-0472">Membrane</keyword>
<gene>
    <name evidence="7" type="ORF">J2S10_001867</name>
</gene>
<dbReference type="EMBL" id="JAUSTW010000003">
    <property type="protein sequence ID" value="MDQ0198709.1"/>
    <property type="molecule type" value="Genomic_DNA"/>
</dbReference>
<evidence type="ECO:0000256" key="4">
    <source>
        <dbReference type="ARBA" id="ARBA00022989"/>
    </source>
</evidence>
<comment type="subcellular location">
    <subcellularLocation>
        <location evidence="1">Membrane</location>
        <topology evidence="1">Multi-pass membrane protein</topology>
    </subcellularLocation>
</comment>
<dbReference type="RefSeq" id="WP_307406858.1">
    <property type="nucleotide sequence ID" value="NZ_JAUSTW010000003.1"/>
</dbReference>
<evidence type="ECO:0000256" key="1">
    <source>
        <dbReference type="ARBA" id="ARBA00004141"/>
    </source>
</evidence>
<organism evidence="7 8">
    <name type="scientific">Neobacillus ginsengisoli</name>
    <dbReference type="NCBI Taxonomy" id="904295"/>
    <lineage>
        <taxon>Bacteria</taxon>
        <taxon>Bacillati</taxon>
        <taxon>Bacillota</taxon>
        <taxon>Bacilli</taxon>
        <taxon>Bacillales</taxon>
        <taxon>Bacillaceae</taxon>
        <taxon>Neobacillus</taxon>
    </lineage>
</organism>